<evidence type="ECO:0000313" key="1">
    <source>
        <dbReference type="EMBL" id="KAG4304977.1"/>
    </source>
</evidence>
<sequence length="70" mass="8260">MTFRQFWVLHAHEKKCNIKQTPFLSSDYFDDTTEDYIPYFVEDVHSEHSVSSPILSESLKYLSTPRKSTT</sequence>
<evidence type="ECO:0000313" key="2">
    <source>
        <dbReference type="Proteomes" id="UP000768646"/>
    </source>
</evidence>
<dbReference type="EMBL" id="JABTEG010000005">
    <property type="protein sequence ID" value="KAG4304977.1"/>
    <property type="molecule type" value="Genomic_DNA"/>
</dbReference>
<proteinExistence type="predicted"/>
<comment type="caution">
    <text evidence="1">The sequence shown here is derived from an EMBL/GenBank/DDBJ whole genome shotgun (WGS) entry which is preliminary data.</text>
</comment>
<organism evidence="1 2">
    <name type="scientific">Pneumocystis oryctolagi</name>
    <dbReference type="NCBI Taxonomy" id="42067"/>
    <lineage>
        <taxon>Eukaryota</taxon>
        <taxon>Fungi</taxon>
        <taxon>Dikarya</taxon>
        <taxon>Ascomycota</taxon>
        <taxon>Taphrinomycotina</taxon>
        <taxon>Pneumocystomycetes</taxon>
        <taxon>Pneumocystaceae</taxon>
        <taxon>Pneumocystis</taxon>
    </lineage>
</organism>
<protein>
    <submittedName>
        <fullName evidence="1">Uncharacterized protein</fullName>
    </submittedName>
</protein>
<gene>
    <name evidence="1" type="ORF">PORY_001652</name>
</gene>
<keyword evidence="2" id="KW-1185">Reference proteome</keyword>
<reference evidence="1 2" key="1">
    <citation type="journal article" date="2021" name="Commun. Biol.">
        <title>Genomic insights into the host specific adaptation of the Pneumocystis genus.</title>
        <authorList>
            <person name="Cisse O.H."/>
            <person name="Ma L."/>
            <person name="Dekker J.P."/>
            <person name="Khil P.P."/>
            <person name="Youn J.-H."/>
            <person name="Brenchley J.M."/>
            <person name="Blair R."/>
            <person name="Pahar B."/>
            <person name="Chabe M."/>
            <person name="Van Rompay K.K.A."/>
            <person name="Keesler R."/>
            <person name="Sukura A."/>
            <person name="Hirsch V."/>
            <person name="Kutty G."/>
            <person name="Liu Y."/>
            <person name="Peng L."/>
            <person name="Chen J."/>
            <person name="Song J."/>
            <person name="Weissenbacher-Lang C."/>
            <person name="Xu J."/>
            <person name="Upham N.S."/>
            <person name="Stajich J.E."/>
            <person name="Cuomo C.A."/>
            <person name="Cushion M.T."/>
            <person name="Kovacs J.A."/>
        </authorList>
    </citation>
    <scope>NUCLEOTIDE SEQUENCE [LARGE SCALE GENOMIC DNA]</scope>
    <source>
        <strain evidence="1 2">RABM</strain>
    </source>
</reference>
<dbReference type="Proteomes" id="UP000768646">
    <property type="component" value="Unassembled WGS sequence"/>
</dbReference>
<name>A0ACB7CER1_9ASCO</name>
<accession>A0ACB7CER1</accession>